<evidence type="ECO:0000313" key="1">
    <source>
        <dbReference type="EMBL" id="ODA11339.1"/>
    </source>
</evidence>
<name>A0ABX2ZHU4_PAEPO</name>
<keyword evidence="2" id="KW-1185">Reference proteome</keyword>
<evidence type="ECO:0000313" key="2">
    <source>
        <dbReference type="Proteomes" id="UP000094974"/>
    </source>
</evidence>
<sequence>MIPNVLFIIRIPPEMIGLPIMQYDNGFKYEDFAKIQLATSNEQYIERNGLVHLYIAFWSDWNRILQNPDACKYIAIKAYRYNTYVQSTRTIPVNRNVSIVIIEQIETVFNRNIIFYSLRIPTFFRLYHLYYVI</sequence>
<protein>
    <submittedName>
        <fullName evidence="1">Uncharacterized protein</fullName>
    </submittedName>
</protein>
<reference evidence="2" key="1">
    <citation type="submission" date="2016-05" db="EMBL/GenBank/DDBJ databases">
        <title>Whole genome shotgun sequencing of cultured foodborne pathogen.</title>
        <authorList>
            <person name="Zheng J."/>
            <person name="Timme R."/>
            <person name="Allard M."/>
            <person name="Strain E."/>
            <person name="Luo Y."/>
            <person name="Brown E."/>
        </authorList>
    </citation>
    <scope>NUCLEOTIDE SEQUENCE [LARGE SCALE GENOMIC DNA]</scope>
    <source>
        <strain evidence="2">CFSAN034343</strain>
    </source>
</reference>
<comment type="caution">
    <text evidence="1">The sequence shown here is derived from an EMBL/GenBank/DDBJ whole genome shotgun (WGS) entry which is preliminary data.</text>
</comment>
<accession>A0ABX2ZHU4</accession>
<dbReference type="Proteomes" id="UP000094974">
    <property type="component" value="Unassembled WGS sequence"/>
</dbReference>
<dbReference type="EMBL" id="LYND01000022">
    <property type="protein sequence ID" value="ODA11339.1"/>
    <property type="molecule type" value="Genomic_DNA"/>
</dbReference>
<organism evidence="1 2">
    <name type="scientific">Paenibacillus polymyxa</name>
    <name type="common">Bacillus polymyxa</name>
    <dbReference type="NCBI Taxonomy" id="1406"/>
    <lineage>
        <taxon>Bacteria</taxon>
        <taxon>Bacillati</taxon>
        <taxon>Bacillota</taxon>
        <taxon>Bacilli</taxon>
        <taxon>Bacillales</taxon>
        <taxon>Paenibacillaceae</taxon>
        <taxon>Paenibacillus</taxon>
    </lineage>
</organism>
<gene>
    <name evidence="1" type="ORF">A7312_20265</name>
</gene>
<proteinExistence type="predicted"/>